<dbReference type="RefSeq" id="WP_048508606.1">
    <property type="nucleotide sequence ID" value="NZ_LFND01000007.1"/>
</dbReference>
<dbReference type="Proteomes" id="UP000036261">
    <property type="component" value="Unassembled WGS sequence"/>
</dbReference>
<dbReference type="AlphaFoldDB" id="A0A0J7I187"/>
<dbReference type="PATRIC" id="fig|558151.6.peg.4397"/>
<evidence type="ECO:0008006" key="3">
    <source>
        <dbReference type="Google" id="ProtNLM"/>
    </source>
</evidence>
<accession>A0A0J7I187</accession>
<dbReference type="STRING" id="558151.ACM46_20940"/>
<comment type="caution">
    <text evidence="1">The sequence shown here is derived from an EMBL/GenBank/DDBJ whole genome shotgun (WGS) entry which is preliminary data.</text>
</comment>
<dbReference type="OrthoDB" id="9814627at2"/>
<keyword evidence="2" id="KW-1185">Reference proteome</keyword>
<proteinExistence type="predicted"/>
<organism evidence="1 2">
    <name type="scientific">Chryseobacterium angstadtii</name>
    <dbReference type="NCBI Taxonomy" id="558151"/>
    <lineage>
        <taxon>Bacteria</taxon>
        <taxon>Pseudomonadati</taxon>
        <taxon>Bacteroidota</taxon>
        <taxon>Flavobacteriia</taxon>
        <taxon>Flavobacteriales</taxon>
        <taxon>Weeksellaceae</taxon>
        <taxon>Chryseobacterium group</taxon>
        <taxon>Chryseobacterium</taxon>
    </lineage>
</organism>
<reference evidence="1 2" key="1">
    <citation type="journal article" date="2013" name="Int. J. Syst. Evol. Microbiol.">
        <title>Chryseobacterium angstadtii sp. nov., isolated from a newt tank.</title>
        <authorList>
            <person name="Kirk K.E."/>
            <person name="Hoffman J.A."/>
            <person name="Smith K.A."/>
            <person name="Strahan B.L."/>
            <person name="Failor K.C."/>
            <person name="Krebs J.E."/>
            <person name="Gale A.N."/>
            <person name="Do T.D."/>
            <person name="Sontag T.C."/>
            <person name="Batties A.M."/>
            <person name="Mistiszyn K."/>
            <person name="Newman J.D."/>
        </authorList>
    </citation>
    <scope>NUCLEOTIDE SEQUENCE [LARGE SCALE GENOMIC DNA]</scope>
    <source>
        <strain evidence="1 2">KM</strain>
    </source>
</reference>
<protein>
    <recommendedName>
        <fullName evidence="3">YD repeat-containing protein</fullName>
    </recommendedName>
</protein>
<sequence length="1074" mass="120699">MQSPDVSTLGKFGNIPISPFTGAALISVPILDVQAGNNKIPISLTYDASGCRPDQRPSVVGLNWSLQAGGAIQRRANGEYDEIYDVYFKTGKWSYIEAGRQLNALDDWKTSWNKNSDRAPDEFVFNFNGITGSFYLDHENKWSVKSKDDPNIKIEVQTTSNYKIDAISNYSVYDGYTLGRTYTGFALTMSNGIKYMFGYDLTAIEFSLPSSPTYLPDEWFTDAPPMANNEGWMTNVQSSAWQLSKILYPEGTSIDFKYKRGYAPYMPLYTEISEGPVGGMAAGSYYTTRINQPGNYMVMSSILTQIKTSQGVTCDFASSLTKDLRWPFKSSYQDFFPIGKVNGECFKIDDITLSSGTTKVKKFSFKYIEKSTERLKLEKIESVTPDGVTVIPYYSFIYNDVKLPAYASGRIDHWGYYNGKNYWMDRTVAPSERYPNQSLYSQYRSPDTALMKAEMIRQVKYPTGGYTNFTFEPHTYSSVVLQSPKISLKKNATNAFAGGMRLRKTEDFDGISSKPNVTEYFYTKDYLGNGTLSSGVLNGEPVYYEEGSGLQGQPYKRFSSLSLSYLNNSNGSHVTYSEVTEKTMGGYRIRKYSNSDNGYLDKDPFAQFLNQSQSSRYEQKLISSVDLERGLILSEQIFDDKKKKIQKTDYKYNIDALRYNKYVRTMRNVGPPTLAAISNVSLPIYTFVPYLTSNLVTTYGLSGDSTILRKELSYNSLNLLQKIKSYDPRDFINETVYKYPWDYTLPSATNNITTNIVSMRNANMLALPVEVFSIVDKSGSRNIEGSSYFQYMKGKINTIYKTALSKPQSEATFKGAYTDSDQVFKLNPELRLEQDISIMDVYGNPLMIQINKEPSICYIWGNNGQYLLAEVKNVVYNDMVKALGGAAIVTQLNNPTTTETVVTDKIKALRIALPDAEITSFTYKPLIGILSKTDPKGMVESYDYDSFGRLAAIKDNSGNIIKTFCYNYRNQPIDCNGQRKIPINAAAVSLAYMQRINGSGTSLCESLNRSEYYILNPLDQPDPPIIVGTILCNLDGTRASSGFYSRGLSIAYVGTNGTVESIHQCSDQWGEIEL</sequence>
<dbReference type="Gene3D" id="2.180.10.10">
    <property type="entry name" value="RHS repeat-associated core"/>
    <property type="match status" value="1"/>
</dbReference>
<dbReference type="EMBL" id="LFND01000007">
    <property type="protein sequence ID" value="KMQ59546.1"/>
    <property type="molecule type" value="Genomic_DNA"/>
</dbReference>
<gene>
    <name evidence="1" type="ORF">ACM46_20940</name>
</gene>
<evidence type="ECO:0000313" key="1">
    <source>
        <dbReference type="EMBL" id="KMQ59546.1"/>
    </source>
</evidence>
<name>A0A0J7I187_9FLAO</name>
<evidence type="ECO:0000313" key="2">
    <source>
        <dbReference type="Proteomes" id="UP000036261"/>
    </source>
</evidence>